<keyword evidence="1" id="KW-0805">Transcription regulation</keyword>
<dbReference type="GO" id="GO:0003677">
    <property type="term" value="F:DNA binding"/>
    <property type="evidence" value="ECO:0007669"/>
    <property type="project" value="UniProtKB-KW"/>
</dbReference>
<evidence type="ECO:0000259" key="5">
    <source>
        <dbReference type="PROSITE" id="PS51063"/>
    </source>
</evidence>
<comment type="caution">
    <text evidence="6">The sequence shown here is derived from an EMBL/GenBank/DDBJ whole genome shotgun (WGS) entry which is preliminary data.</text>
</comment>
<dbReference type="InterPro" id="IPR000595">
    <property type="entry name" value="cNMP-bd_dom"/>
</dbReference>
<dbReference type="Gene3D" id="1.10.10.10">
    <property type="entry name" value="Winged helix-like DNA-binding domain superfamily/Winged helix DNA-binding domain"/>
    <property type="match status" value="1"/>
</dbReference>
<dbReference type="PROSITE" id="PS50042">
    <property type="entry name" value="CNMP_BINDING_3"/>
    <property type="match status" value="1"/>
</dbReference>
<proteinExistence type="predicted"/>
<dbReference type="PANTHER" id="PTHR24567:SF74">
    <property type="entry name" value="HTH-TYPE TRANSCRIPTIONAL REGULATOR ARCR"/>
    <property type="match status" value="1"/>
</dbReference>
<dbReference type="EMBL" id="JACHJS010000001">
    <property type="protein sequence ID" value="MBB4964320.1"/>
    <property type="molecule type" value="Genomic_DNA"/>
</dbReference>
<evidence type="ECO:0000313" key="6">
    <source>
        <dbReference type="EMBL" id="MBB4964320.1"/>
    </source>
</evidence>
<dbReference type="Gene3D" id="2.60.120.10">
    <property type="entry name" value="Jelly Rolls"/>
    <property type="match status" value="1"/>
</dbReference>
<dbReference type="PANTHER" id="PTHR24567">
    <property type="entry name" value="CRP FAMILY TRANSCRIPTIONAL REGULATORY PROTEIN"/>
    <property type="match status" value="1"/>
</dbReference>
<dbReference type="InterPro" id="IPR036388">
    <property type="entry name" value="WH-like_DNA-bd_sf"/>
</dbReference>
<feature type="domain" description="HTH crp-type" evidence="5">
    <location>
        <begin position="143"/>
        <end position="216"/>
    </location>
</feature>
<reference evidence="6 7" key="1">
    <citation type="submission" date="2020-08" db="EMBL/GenBank/DDBJ databases">
        <title>Sequencing the genomes of 1000 actinobacteria strains.</title>
        <authorList>
            <person name="Klenk H.-P."/>
        </authorList>
    </citation>
    <scope>NUCLEOTIDE SEQUENCE [LARGE SCALE GENOMIC DNA]</scope>
    <source>
        <strain evidence="6 7">DSM 45084</strain>
    </source>
</reference>
<keyword evidence="7" id="KW-1185">Reference proteome</keyword>
<evidence type="ECO:0000313" key="7">
    <source>
        <dbReference type="Proteomes" id="UP000542674"/>
    </source>
</evidence>
<sequence length="229" mass="25242">MEPKTPGTFVEGLTPDDRSALLALGVEKAYRQGDVMLREGERTDHVVLLLRAIVKVTRTLDNGRFALLNIKIGGDLVGEMAALSGDPRSATVTACAESRVRIVTAADFRRYLADSPGAHLALDRMIMRTLMWADKRRVDFSCFTAQVRLARVLSELAEGYGRTVPQGVMIDLGLTQKEVGALIGVEEDTARKELRALRDRGVVRMGYRTQTIVDARALGRIAEGSWETR</sequence>
<dbReference type="AlphaFoldDB" id="A0A7W7T2U4"/>
<dbReference type="GO" id="GO:0005829">
    <property type="term" value="C:cytosol"/>
    <property type="evidence" value="ECO:0007669"/>
    <property type="project" value="TreeGrafter"/>
</dbReference>
<protein>
    <submittedName>
        <fullName evidence="6">CRP-like cAMP-binding protein</fullName>
    </submittedName>
</protein>
<dbReference type="InterPro" id="IPR036390">
    <property type="entry name" value="WH_DNA-bd_sf"/>
</dbReference>
<dbReference type="Proteomes" id="UP000542674">
    <property type="component" value="Unassembled WGS sequence"/>
</dbReference>
<dbReference type="CDD" id="cd00038">
    <property type="entry name" value="CAP_ED"/>
    <property type="match status" value="1"/>
</dbReference>
<dbReference type="InterPro" id="IPR014710">
    <property type="entry name" value="RmlC-like_jellyroll"/>
</dbReference>
<keyword evidence="2" id="KW-0238">DNA-binding</keyword>
<dbReference type="InterPro" id="IPR018490">
    <property type="entry name" value="cNMP-bd_dom_sf"/>
</dbReference>
<evidence type="ECO:0000256" key="1">
    <source>
        <dbReference type="ARBA" id="ARBA00023015"/>
    </source>
</evidence>
<evidence type="ECO:0000256" key="3">
    <source>
        <dbReference type="ARBA" id="ARBA00023163"/>
    </source>
</evidence>
<evidence type="ECO:0000256" key="2">
    <source>
        <dbReference type="ARBA" id="ARBA00023125"/>
    </source>
</evidence>
<gene>
    <name evidence="6" type="ORF">F4559_001679</name>
</gene>
<dbReference type="Pfam" id="PF00027">
    <property type="entry name" value="cNMP_binding"/>
    <property type="match status" value="1"/>
</dbReference>
<dbReference type="InterPro" id="IPR050397">
    <property type="entry name" value="Env_Response_Regulators"/>
</dbReference>
<dbReference type="GO" id="GO:0003700">
    <property type="term" value="F:DNA-binding transcription factor activity"/>
    <property type="evidence" value="ECO:0007669"/>
    <property type="project" value="TreeGrafter"/>
</dbReference>
<dbReference type="PROSITE" id="PS51063">
    <property type="entry name" value="HTH_CRP_2"/>
    <property type="match status" value="1"/>
</dbReference>
<dbReference type="RefSeq" id="WP_184667251.1">
    <property type="nucleotide sequence ID" value="NZ_BAABAI010000027.1"/>
</dbReference>
<dbReference type="InterPro" id="IPR012318">
    <property type="entry name" value="HTH_CRP"/>
</dbReference>
<accession>A0A7W7T2U4</accession>
<dbReference type="SUPFAM" id="SSF46785">
    <property type="entry name" value="Winged helix' DNA-binding domain"/>
    <property type="match status" value="1"/>
</dbReference>
<organism evidence="6 7">
    <name type="scientific">Saccharothrix violaceirubra</name>
    <dbReference type="NCBI Taxonomy" id="413306"/>
    <lineage>
        <taxon>Bacteria</taxon>
        <taxon>Bacillati</taxon>
        <taxon>Actinomycetota</taxon>
        <taxon>Actinomycetes</taxon>
        <taxon>Pseudonocardiales</taxon>
        <taxon>Pseudonocardiaceae</taxon>
        <taxon>Saccharothrix</taxon>
    </lineage>
</organism>
<dbReference type="Pfam" id="PF13545">
    <property type="entry name" value="HTH_Crp_2"/>
    <property type="match status" value="1"/>
</dbReference>
<name>A0A7W7T2U4_9PSEU</name>
<dbReference type="SUPFAM" id="SSF51206">
    <property type="entry name" value="cAMP-binding domain-like"/>
    <property type="match status" value="1"/>
</dbReference>
<keyword evidence="3" id="KW-0804">Transcription</keyword>
<feature type="domain" description="Cyclic nucleotide-binding" evidence="4">
    <location>
        <begin position="9"/>
        <end position="112"/>
    </location>
</feature>
<evidence type="ECO:0000259" key="4">
    <source>
        <dbReference type="PROSITE" id="PS50042"/>
    </source>
</evidence>
<dbReference type="SMART" id="SM00100">
    <property type="entry name" value="cNMP"/>
    <property type="match status" value="1"/>
</dbReference>